<dbReference type="PANTHER" id="PTHR45784:SF3">
    <property type="entry name" value="C-TYPE LECTIN DOMAIN FAMILY 4 MEMBER K-LIKE-RELATED"/>
    <property type="match status" value="1"/>
</dbReference>
<dbReference type="Pfam" id="PF00059">
    <property type="entry name" value="Lectin_C"/>
    <property type="match status" value="1"/>
</dbReference>
<dbReference type="InterPro" id="IPR016186">
    <property type="entry name" value="C-type_lectin-like/link_sf"/>
</dbReference>
<dbReference type="PROSITE" id="PS50041">
    <property type="entry name" value="C_TYPE_LECTIN_2"/>
    <property type="match status" value="1"/>
</dbReference>
<evidence type="ECO:0000313" key="3">
    <source>
        <dbReference type="Proteomes" id="UP000694565"/>
    </source>
</evidence>
<sequence length="158" mass="18004">KIQSSRLPRVCSPSKLHRRVLAHNLVYGIVPVDNMMRTICLLLPLLLIFPAVSEGAQGLRNVIYRYSDRMMNWTEAQTFCRKAHTDLVTINSAEENLNLSNEKGWIGLYHEGSNKVWNWSRRGETITVLLSTSMKINGIALAVARPTVSYATTRGWFW</sequence>
<dbReference type="GeneTree" id="ENSGT00940000177154"/>
<dbReference type="InterPro" id="IPR001304">
    <property type="entry name" value="C-type_lectin-like"/>
</dbReference>
<accession>A0A8C2ZFQ9</accession>
<evidence type="ECO:0000313" key="2">
    <source>
        <dbReference type="Ensembl" id="ENSCLMP00005026725.1"/>
    </source>
</evidence>
<dbReference type="Ensembl" id="ENSCLMT00005027892.1">
    <property type="protein sequence ID" value="ENSCLMP00005026725.1"/>
    <property type="gene ID" value="ENSCLMG00005013038.1"/>
</dbReference>
<dbReference type="InterPro" id="IPR016187">
    <property type="entry name" value="CTDL_fold"/>
</dbReference>
<feature type="domain" description="C-type lectin" evidence="1">
    <location>
        <begin position="59"/>
        <end position="120"/>
    </location>
</feature>
<evidence type="ECO:0000259" key="1">
    <source>
        <dbReference type="PROSITE" id="PS50041"/>
    </source>
</evidence>
<dbReference type="PANTHER" id="PTHR45784">
    <property type="entry name" value="C-TYPE LECTIN DOMAIN FAMILY 20 MEMBER A-RELATED"/>
    <property type="match status" value="1"/>
</dbReference>
<protein>
    <recommendedName>
        <fullName evidence="1">C-type lectin domain-containing protein</fullName>
    </recommendedName>
</protein>
<name>A0A8C2ZFQ9_CYCLU</name>
<dbReference type="AlphaFoldDB" id="A0A8C2ZFQ9"/>
<dbReference type="SUPFAM" id="SSF56436">
    <property type="entry name" value="C-type lectin-like"/>
    <property type="match status" value="1"/>
</dbReference>
<reference evidence="2" key="2">
    <citation type="submission" date="2025-09" db="UniProtKB">
        <authorList>
            <consortium name="Ensembl"/>
        </authorList>
    </citation>
    <scope>IDENTIFICATION</scope>
</reference>
<dbReference type="Gene3D" id="3.10.100.10">
    <property type="entry name" value="Mannose-Binding Protein A, subunit A"/>
    <property type="match status" value="1"/>
</dbReference>
<proteinExistence type="predicted"/>
<dbReference type="Proteomes" id="UP000694565">
    <property type="component" value="Unplaced"/>
</dbReference>
<organism evidence="2 3">
    <name type="scientific">Cyclopterus lumpus</name>
    <name type="common">Lumpsucker</name>
    <dbReference type="NCBI Taxonomy" id="8103"/>
    <lineage>
        <taxon>Eukaryota</taxon>
        <taxon>Metazoa</taxon>
        <taxon>Chordata</taxon>
        <taxon>Craniata</taxon>
        <taxon>Vertebrata</taxon>
        <taxon>Euteleostomi</taxon>
        <taxon>Actinopterygii</taxon>
        <taxon>Neopterygii</taxon>
        <taxon>Teleostei</taxon>
        <taxon>Neoteleostei</taxon>
        <taxon>Acanthomorphata</taxon>
        <taxon>Eupercaria</taxon>
        <taxon>Perciformes</taxon>
        <taxon>Cottioidei</taxon>
        <taxon>Cottales</taxon>
        <taxon>Cyclopteridae</taxon>
        <taxon>Cyclopterus</taxon>
    </lineage>
</organism>
<reference evidence="2" key="1">
    <citation type="submission" date="2025-08" db="UniProtKB">
        <authorList>
            <consortium name="Ensembl"/>
        </authorList>
    </citation>
    <scope>IDENTIFICATION</scope>
</reference>
<keyword evidence="3" id="KW-1185">Reference proteome</keyword>